<evidence type="ECO:0000259" key="4">
    <source>
        <dbReference type="PROSITE" id="PS50102"/>
    </source>
</evidence>
<feature type="compositionally biased region" description="Basic and acidic residues" evidence="3">
    <location>
        <begin position="1"/>
        <end position="12"/>
    </location>
</feature>
<feature type="compositionally biased region" description="Polar residues" evidence="3">
    <location>
        <begin position="84"/>
        <end position="100"/>
    </location>
</feature>
<dbReference type="InterPro" id="IPR012677">
    <property type="entry name" value="Nucleotide-bd_a/b_plait_sf"/>
</dbReference>
<sequence>MDIDRPLDELIKKRNKAGGRKQQQQQKKTQQKNQRGGNKQSNKNQNKNAGGNGRRRNDKVKNGNNINLGVSNKSKKSIGKASGPRSNTNLSSRLGQQPKQTKPKPIDPASIVITKKVSRKNNNNNSNNNNKPLSMIRGVGQNHTQGVMHRGLSIRGASYGTSSSPFGSPMGSPSGGINIRGESGPATVVISNLDPSANAEDIRMICAQFGQVSHCEVLVDRTGRSFGEAEVEFTQKSAALDCIHKLDNEVADGRILRVTLRQRPTMVSSSYMNQTVRSVIAPTRSGFTSAH</sequence>
<dbReference type="InterPro" id="IPR051229">
    <property type="entry name" value="ALYREF_mRNA_export"/>
</dbReference>
<dbReference type="GO" id="GO:0003729">
    <property type="term" value="F:mRNA binding"/>
    <property type="evidence" value="ECO:0007669"/>
    <property type="project" value="TreeGrafter"/>
</dbReference>
<dbReference type="InterPro" id="IPR000504">
    <property type="entry name" value="RRM_dom"/>
</dbReference>
<dbReference type="GO" id="GO:0005634">
    <property type="term" value="C:nucleus"/>
    <property type="evidence" value="ECO:0007669"/>
    <property type="project" value="TreeGrafter"/>
</dbReference>
<evidence type="ECO:0000256" key="3">
    <source>
        <dbReference type="SAM" id="MobiDB-lite"/>
    </source>
</evidence>
<reference evidence="5" key="1">
    <citation type="journal article" date="2014" name="Genome Announc.">
        <title>De novo whole-genome sequence and genome annotation of Lichtheimia ramosa.</title>
        <authorList>
            <person name="Linde J."/>
            <person name="Schwartze V."/>
            <person name="Binder U."/>
            <person name="Lass-Florl C."/>
            <person name="Voigt K."/>
            <person name="Horn F."/>
        </authorList>
    </citation>
    <scope>NUCLEOTIDE SEQUENCE</scope>
    <source>
        <strain evidence="5">JMRC FSU:6197</strain>
    </source>
</reference>
<dbReference type="Pfam" id="PF00076">
    <property type="entry name" value="RRM_1"/>
    <property type="match status" value="1"/>
</dbReference>
<feature type="compositionally biased region" description="Low complexity" evidence="3">
    <location>
        <begin position="121"/>
        <end position="130"/>
    </location>
</feature>
<dbReference type="PANTHER" id="PTHR19965">
    <property type="entry name" value="RNA AND EXPORT FACTOR BINDING PROTEIN"/>
    <property type="match status" value="1"/>
</dbReference>
<dbReference type="PANTHER" id="PTHR19965:SF82">
    <property type="entry name" value="THO COMPLEX SUBUNIT 4"/>
    <property type="match status" value="1"/>
</dbReference>
<dbReference type="OrthoDB" id="6159137at2759"/>
<organism evidence="5">
    <name type="scientific">Lichtheimia ramosa</name>
    <dbReference type="NCBI Taxonomy" id="688394"/>
    <lineage>
        <taxon>Eukaryota</taxon>
        <taxon>Fungi</taxon>
        <taxon>Fungi incertae sedis</taxon>
        <taxon>Mucoromycota</taxon>
        <taxon>Mucoromycotina</taxon>
        <taxon>Mucoromycetes</taxon>
        <taxon>Mucorales</taxon>
        <taxon>Lichtheimiaceae</taxon>
        <taxon>Lichtheimia</taxon>
    </lineage>
</organism>
<keyword evidence="1 2" id="KW-0694">RNA-binding</keyword>
<dbReference type="InterPro" id="IPR035979">
    <property type="entry name" value="RBD_domain_sf"/>
</dbReference>
<dbReference type="Gene3D" id="3.30.70.330">
    <property type="match status" value="1"/>
</dbReference>
<feature type="domain" description="RRM" evidence="4">
    <location>
        <begin position="186"/>
        <end position="263"/>
    </location>
</feature>
<dbReference type="EMBL" id="LK023368">
    <property type="protein sequence ID" value="CDS12865.1"/>
    <property type="molecule type" value="Genomic_DNA"/>
</dbReference>
<feature type="compositionally biased region" description="Polar residues" evidence="3">
    <location>
        <begin position="62"/>
        <end position="72"/>
    </location>
</feature>
<dbReference type="PROSITE" id="PS50102">
    <property type="entry name" value="RRM"/>
    <property type="match status" value="1"/>
</dbReference>
<dbReference type="SMART" id="SM00360">
    <property type="entry name" value="RRM"/>
    <property type="match status" value="1"/>
</dbReference>
<accession>A0A077WZZ2</accession>
<name>A0A077WZZ2_9FUNG</name>
<protein>
    <recommendedName>
        <fullName evidence="4">RRM domain-containing protein</fullName>
    </recommendedName>
</protein>
<evidence type="ECO:0000256" key="1">
    <source>
        <dbReference type="ARBA" id="ARBA00022884"/>
    </source>
</evidence>
<dbReference type="CDD" id="cd00590">
    <property type="entry name" value="RRM_SF"/>
    <property type="match status" value="1"/>
</dbReference>
<evidence type="ECO:0000256" key="2">
    <source>
        <dbReference type="PROSITE-ProRule" id="PRU00176"/>
    </source>
</evidence>
<proteinExistence type="predicted"/>
<feature type="compositionally biased region" description="Low complexity" evidence="3">
    <location>
        <begin position="20"/>
        <end position="49"/>
    </location>
</feature>
<feature type="region of interest" description="Disordered" evidence="3">
    <location>
        <begin position="1"/>
        <end position="137"/>
    </location>
</feature>
<gene>
    <name evidence="5" type="ORF">LRAMOSA05049</name>
</gene>
<evidence type="ECO:0000313" key="5">
    <source>
        <dbReference type="EMBL" id="CDS12865.1"/>
    </source>
</evidence>
<dbReference type="AlphaFoldDB" id="A0A077WZZ2"/>
<dbReference type="SUPFAM" id="SSF54928">
    <property type="entry name" value="RNA-binding domain, RBD"/>
    <property type="match status" value="1"/>
</dbReference>